<gene>
    <name evidence="1" type="ORF">IWQ62_005789</name>
</gene>
<evidence type="ECO:0000313" key="2">
    <source>
        <dbReference type="Proteomes" id="UP001150925"/>
    </source>
</evidence>
<reference evidence="1" key="1">
    <citation type="submission" date="2022-07" db="EMBL/GenBank/DDBJ databases">
        <title>Phylogenomic reconstructions and comparative analyses of Kickxellomycotina fungi.</title>
        <authorList>
            <person name="Reynolds N.K."/>
            <person name="Stajich J.E."/>
            <person name="Barry K."/>
            <person name="Grigoriev I.V."/>
            <person name="Crous P."/>
            <person name="Smith M.E."/>
        </authorList>
    </citation>
    <scope>NUCLEOTIDE SEQUENCE</scope>
    <source>
        <strain evidence="1">RSA 1196</strain>
    </source>
</reference>
<keyword evidence="2" id="KW-1185">Reference proteome</keyword>
<protein>
    <submittedName>
        <fullName evidence="1">Uncharacterized protein</fullName>
    </submittedName>
</protein>
<dbReference type="OrthoDB" id="5570949at2759"/>
<dbReference type="EMBL" id="JANBPY010002610">
    <property type="protein sequence ID" value="KAJ1954306.1"/>
    <property type="molecule type" value="Genomic_DNA"/>
</dbReference>
<feature type="non-terminal residue" evidence="1">
    <location>
        <position position="1"/>
    </location>
</feature>
<accession>A0A9W8AQA7</accession>
<comment type="caution">
    <text evidence="1">The sequence shown here is derived from an EMBL/GenBank/DDBJ whole genome shotgun (WGS) entry which is preliminary data.</text>
</comment>
<name>A0A9W8AQA7_9FUNG</name>
<dbReference type="AlphaFoldDB" id="A0A9W8AQA7"/>
<organism evidence="1 2">
    <name type="scientific">Dispira parvispora</name>
    <dbReference type="NCBI Taxonomy" id="1520584"/>
    <lineage>
        <taxon>Eukaryota</taxon>
        <taxon>Fungi</taxon>
        <taxon>Fungi incertae sedis</taxon>
        <taxon>Zoopagomycota</taxon>
        <taxon>Kickxellomycotina</taxon>
        <taxon>Dimargaritomycetes</taxon>
        <taxon>Dimargaritales</taxon>
        <taxon>Dimargaritaceae</taxon>
        <taxon>Dispira</taxon>
    </lineage>
</organism>
<evidence type="ECO:0000313" key="1">
    <source>
        <dbReference type="EMBL" id="KAJ1954306.1"/>
    </source>
</evidence>
<sequence>GLPVKQDLLVIGNDTALALQDIFTGELSSDGLRIAVQDTVGPWNRYLHSDGYRAIRWIFVVLRALFLLYA</sequence>
<dbReference type="Proteomes" id="UP001150925">
    <property type="component" value="Unassembled WGS sequence"/>
</dbReference>
<proteinExistence type="predicted"/>
<feature type="non-terminal residue" evidence="1">
    <location>
        <position position="70"/>
    </location>
</feature>